<keyword evidence="2" id="KW-0732">Signal</keyword>
<dbReference type="EMBL" id="JBCEZU010000089">
    <property type="protein sequence ID" value="KAK9531481.1"/>
    <property type="molecule type" value="Genomic_DNA"/>
</dbReference>
<name>A0AAW1FAC9_ZOAVI</name>
<keyword evidence="1" id="KW-1133">Transmembrane helix</keyword>
<organism evidence="3 4">
    <name type="scientific">Zoarces viviparus</name>
    <name type="common">Viviparous eelpout</name>
    <name type="synonym">Blennius viviparus</name>
    <dbReference type="NCBI Taxonomy" id="48416"/>
    <lineage>
        <taxon>Eukaryota</taxon>
        <taxon>Metazoa</taxon>
        <taxon>Chordata</taxon>
        <taxon>Craniata</taxon>
        <taxon>Vertebrata</taxon>
        <taxon>Euteleostomi</taxon>
        <taxon>Actinopterygii</taxon>
        <taxon>Neopterygii</taxon>
        <taxon>Teleostei</taxon>
        <taxon>Neoteleostei</taxon>
        <taxon>Acanthomorphata</taxon>
        <taxon>Eupercaria</taxon>
        <taxon>Perciformes</taxon>
        <taxon>Cottioidei</taxon>
        <taxon>Zoarcales</taxon>
        <taxon>Zoarcidae</taxon>
        <taxon>Zoarcinae</taxon>
        <taxon>Zoarces</taxon>
    </lineage>
</organism>
<accession>A0AAW1FAC9</accession>
<keyword evidence="1" id="KW-0472">Membrane</keyword>
<evidence type="ECO:0000256" key="1">
    <source>
        <dbReference type="SAM" id="Phobius"/>
    </source>
</evidence>
<evidence type="ECO:0000256" key="2">
    <source>
        <dbReference type="SAM" id="SignalP"/>
    </source>
</evidence>
<proteinExistence type="predicted"/>
<comment type="caution">
    <text evidence="3">The sequence shown here is derived from an EMBL/GenBank/DDBJ whole genome shotgun (WGS) entry which is preliminary data.</text>
</comment>
<dbReference type="AlphaFoldDB" id="A0AAW1FAC9"/>
<dbReference type="PANTHER" id="PTHR15644">
    <property type="entry name" value="OSTEOPETROSIS ASSOCIATED TRANSMEMBRANE PROTEIN 1"/>
    <property type="match status" value="1"/>
</dbReference>
<feature type="chain" id="PRO_5043766154" description="Osteopetrosis associated transmembrane protein" evidence="2">
    <location>
        <begin position="25"/>
        <end position="314"/>
    </location>
</feature>
<keyword evidence="4" id="KW-1185">Reference proteome</keyword>
<feature type="signal peptide" evidence="2">
    <location>
        <begin position="1"/>
        <end position="24"/>
    </location>
</feature>
<gene>
    <name evidence="3" type="ORF">VZT92_010903</name>
</gene>
<reference evidence="3 4" key="1">
    <citation type="journal article" date="2024" name="Genome Biol. Evol.">
        <title>Chromosome-level genome assembly of the viviparous eelpout Zoarces viviparus.</title>
        <authorList>
            <person name="Fuhrmann N."/>
            <person name="Brasseur M.V."/>
            <person name="Bakowski C.E."/>
            <person name="Podsiadlowski L."/>
            <person name="Prost S."/>
            <person name="Krehenwinkel H."/>
            <person name="Mayer C."/>
        </authorList>
    </citation>
    <scope>NUCLEOTIDE SEQUENCE [LARGE SCALE GENOMIC DNA]</scope>
    <source>
        <strain evidence="3">NO-MEL_2022_Ind0_liver</strain>
    </source>
</reference>
<sequence>MSLYKNSSCSVLLVLSYIYALVSSGEVNVSATDSADTMRQASSFSPAAAAVVVNSPVFKPGEDSLFSLNLLSSSPEDPEISDYCSELLQIFGQRYSAYVNCLATFARPVQVCQNCFSSYFILTDIYVNISSDQMGAGNESCRDSLLRSDRLMLVYLLYSNAKDIWIKSDCGKCIAHGFQSLTNDTLYFLNAHNQTITCFNKYKQGNQTDLCKDCKTSYRGLNELYSRMETNGTMCIDIEDAMNMTRILWSKKYNCSFPREETVPVIAVSSFMLFLPIIFYLSSFLHSEQKKRKLIHPKRAKSYSSLMNIQNKLS</sequence>
<evidence type="ECO:0008006" key="5">
    <source>
        <dbReference type="Google" id="ProtNLM"/>
    </source>
</evidence>
<evidence type="ECO:0000313" key="4">
    <source>
        <dbReference type="Proteomes" id="UP001488805"/>
    </source>
</evidence>
<feature type="transmembrane region" description="Helical" evidence="1">
    <location>
        <begin position="263"/>
        <end position="285"/>
    </location>
</feature>
<dbReference type="InterPro" id="IPR019172">
    <property type="entry name" value="Osteopetrosis-assoc_TM_1"/>
</dbReference>
<keyword evidence="1" id="KW-0812">Transmembrane</keyword>
<dbReference type="Proteomes" id="UP001488805">
    <property type="component" value="Unassembled WGS sequence"/>
</dbReference>
<protein>
    <recommendedName>
        <fullName evidence="5">Osteopetrosis associated transmembrane protein</fullName>
    </recommendedName>
</protein>
<evidence type="ECO:0000313" key="3">
    <source>
        <dbReference type="EMBL" id="KAK9531481.1"/>
    </source>
</evidence>
<dbReference type="GO" id="GO:0005829">
    <property type="term" value="C:cytosol"/>
    <property type="evidence" value="ECO:0007669"/>
    <property type="project" value="TreeGrafter"/>
</dbReference>
<dbReference type="PANTHER" id="PTHR15644:SF2">
    <property type="entry name" value="OSTEOPETROSIS-ASSOCIATED TRANSMEMBRANE PROTEIN 1"/>
    <property type="match status" value="1"/>
</dbReference>
<dbReference type="Pfam" id="PF09777">
    <property type="entry name" value="OSTMP1"/>
    <property type="match status" value="1"/>
</dbReference>